<dbReference type="InterPro" id="IPR011109">
    <property type="entry name" value="DNA_bind_recombinase_dom"/>
</dbReference>
<protein>
    <submittedName>
        <fullName evidence="3">Recombinase zinc beta ribbon domain-containing protein</fullName>
    </submittedName>
</protein>
<dbReference type="RefSeq" id="WP_073007573.1">
    <property type="nucleotide sequence ID" value="NZ_FQZO01000004.1"/>
</dbReference>
<dbReference type="Gene3D" id="3.40.50.1390">
    <property type="entry name" value="Resolvase, N-terminal catalytic domain"/>
    <property type="match status" value="1"/>
</dbReference>
<gene>
    <name evidence="3" type="ORF">SAMN05444401_2711</name>
</gene>
<dbReference type="AlphaFoldDB" id="A0A1M6IA79"/>
<dbReference type="Pfam" id="PF07508">
    <property type="entry name" value="Recombinase"/>
    <property type="match status" value="1"/>
</dbReference>
<dbReference type="EMBL" id="FQZO01000004">
    <property type="protein sequence ID" value="SHJ31312.1"/>
    <property type="molecule type" value="Genomic_DNA"/>
</dbReference>
<dbReference type="Pfam" id="PF13408">
    <property type="entry name" value="Zn_ribbon_recom"/>
    <property type="match status" value="1"/>
</dbReference>
<proteinExistence type="predicted"/>
<dbReference type="InterPro" id="IPR006119">
    <property type="entry name" value="Resolv_N"/>
</dbReference>
<dbReference type="PROSITE" id="PS51737">
    <property type="entry name" value="RECOMBINASE_DNA_BIND"/>
    <property type="match status" value="1"/>
</dbReference>
<dbReference type="InterPro" id="IPR050639">
    <property type="entry name" value="SSR_resolvase"/>
</dbReference>
<dbReference type="SMART" id="SM00857">
    <property type="entry name" value="Resolvase"/>
    <property type="match status" value="1"/>
</dbReference>
<organism evidence="3 4">
    <name type="scientific">Clostridium amylolyticum</name>
    <dbReference type="NCBI Taxonomy" id="1121298"/>
    <lineage>
        <taxon>Bacteria</taxon>
        <taxon>Bacillati</taxon>
        <taxon>Bacillota</taxon>
        <taxon>Clostridia</taxon>
        <taxon>Eubacteriales</taxon>
        <taxon>Clostridiaceae</taxon>
        <taxon>Clostridium</taxon>
    </lineage>
</organism>
<dbReference type="Gene3D" id="3.90.1750.20">
    <property type="entry name" value="Putative Large Serine Recombinase, Chain B, Domain 2"/>
    <property type="match status" value="1"/>
</dbReference>
<feature type="domain" description="Resolvase/invertase-type recombinase catalytic" evidence="1">
    <location>
        <begin position="6"/>
        <end position="159"/>
    </location>
</feature>
<keyword evidence="4" id="KW-1185">Reference proteome</keyword>
<dbReference type="STRING" id="1121298.SAMN05444401_2711"/>
<evidence type="ECO:0000313" key="3">
    <source>
        <dbReference type="EMBL" id="SHJ31312.1"/>
    </source>
</evidence>
<dbReference type="InterPro" id="IPR036162">
    <property type="entry name" value="Resolvase-like_N_sf"/>
</dbReference>
<dbReference type="PROSITE" id="PS51736">
    <property type="entry name" value="RECOMBINASES_3"/>
    <property type="match status" value="1"/>
</dbReference>
<dbReference type="SUPFAM" id="SSF53041">
    <property type="entry name" value="Resolvase-like"/>
    <property type="match status" value="1"/>
</dbReference>
<name>A0A1M6IA79_9CLOT</name>
<evidence type="ECO:0000259" key="1">
    <source>
        <dbReference type="PROSITE" id="PS51736"/>
    </source>
</evidence>
<evidence type="ECO:0000313" key="4">
    <source>
        <dbReference type="Proteomes" id="UP000184080"/>
    </source>
</evidence>
<sequence>MRKIWNVAIYARVSTDKDSQSESIPAQVGNLKKWLIEKSTQDKEAVYNLVNIYEDQGQSGSNFDRDAFLRMKQDIEDKKINMVLTRDLSRFSRDYIMAGYYLEDYFKVNNVRFISVLDNVDTETEFNDIIPFKNILNEMYIKDCSKRVRSALGDRMQRGSSIASKPPYGYKFEELYEGNQKTIILVPEGGETTEVVKEIFDLYQKGWGFGRIATYLNKKGILPPSARLKNFKRKKFGMWTNNTIQSILKNPKYGGYMVQQRWRKVSYKIKKVKATPEEEWIWSGEFDGIIDKKTFNKVQKNMEQRKHGYRYKQDRIYPFTTVLKCSGCGGSMSYRKKYKGYKCTNSQMGGGRCTPHSIKEDYLVEEISIYIKNVIDKCIDKDKYHKKVDGIVIENEFEKELYKVEQELSTLDGKFQKLYEDKLNEVISERNFSNMSTTIQTKQESLIKRKKELEEIVQNNSSDIDITKIYRCEIDKLLSLNEIDRNFVEALVDKIIVNEDKETKEKSVDIYFKFKK</sequence>
<dbReference type="InterPro" id="IPR025827">
    <property type="entry name" value="Zn_ribbon_recom_dom"/>
</dbReference>
<dbReference type="GO" id="GO:0000150">
    <property type="term" value="F:DNA strand exchange activity"/>
    <property type="evidence" value="ECO:0007669"/>
    <property type="project" value="InterPro"/>
</dbReference>
<dbReference type="Proteomes" id="UP000184080">
    <property type="component" value="Unassembled WGS sequence"/>
</dbReference>
<dbReference type="GO" id="GO:0003677">
    <property type="term" value="F:DNA binding"/>
    <property type="evidence" value="ECO:0007669"/>
    <property type="project" value="InterPro"/>
</dbReference>
<accession>A0A1M6IA79</accession>
<reference evidence="3 4" key="1">
    <citation type="submission" date="2016-11" db="EMBL/GenBank/DDBJ databases">
        <authorList>
            <person name="Jaros S."/>
            <person name="Januszkiewicz K."/>
            <person name="Wedrychowicz H."/>
        </authorList>
    </citation>
    <scope>NUCLEOTIDE SEQUENCE [LARGE SCALE GENOMIC DNA]</scope>
    <source>
        <strain evidence="3 4">DSM 21864</strain>
    </source>
</reference>
<dbReference type="PANTHER" id="PTHR30461:SF23">
    <property type="entry name" value="DNA RECOMBINASE-RELATED"/>
    <property type="match status" value="1"/>
</dbReference>
<evidence type="ECO:0000259" key="2">
    <source>
        <dbReference type="PROSITE" id="PS51737"/>
    </source>
</evidence>
<dbReference type="PANTHER" id="PTHR30461">
    <property type="entry name" value="DNA-INVERTASE FROM LAMBDOID PROPHAGE"/>
    <property type="match status" value="1"/>
</dbReference>
<feature type="domain" description="Recombinase" evidence="2">
    <location>
        <begin position="167"/>
        <end position="308"/>
    </location>
</feature>
<dbReference type="OrthoDB" id="9804620at2"/>
<dbReference type="Pfam" id="PF00239">
    <property type="entry name" value="Resolvase"/>
    <property type="match status" value="1"/>
</dbReference>
<dbReference type="InterPro" id="IPR038109">
    <property type="entry name" value="DNA_bind_recomb_sf"/>
</dbReference>